<dbReference type="InterPro" id="IPR021744">
    <property type="entry name" value="CbiG_N"/>
</dbReference>
<evidence type="ECO:0000256" key="2">
    <source>
        <dbReference type="ARBA" id="ARBA00005879"/>
    </source>
</evidence>
<dbReference type="EC" id="2.1.1.133" evidence="10"/>
<dbReference type="STRING" id="525897.Dbac_1718"/>
<evidence type="ECO:0000256" key="4">
    <source>
        <dbReference type="ARBA" id="ARBA00022679"/>
    </source>
</evidence>
<evidence type="ECO:0000256" key="3">
    <source>
        <dbReference type="ARBA" id="ARBA00022603"/>
    </source>
</evidence>
<gene>
    <name evidence="10" type="ordered locus">Dbac_1718</name>
</gene>
<evidence type="ECO:0000256" key="5">
    <source>
        <dbReference type="ARBA" id="ARBA00022691"/>
    </source>
</evidence>
<dbReference type="InterPro" id="IPR021745">
    <property type="entry name" value="CbiG_mid"/>
</dbReference>
<evidence type="ECO:0000259" key="6">
    <source>
        <dbReference type="Pfam" id="PF00590"/>
    </source>
</evidence>
<dbReference type="Gene3D" id="3.30.950.10">
    <property type="entry name" value="Methyltransferase, Cobalt-precorrin-4 Transmethylase, Domain 2"/>
    <property type="match status" value="1"/>
</dbReference>
<comment type="similarity">
    <text evidence="2">Belongs to the precorrin methyltransferase family.</text>
</comment>
<dbReference type="InterPro" id="IPR014776">
    <property type="entry name" value="4pyrrole_Mease_sub2"/>
</dbReference>
<evidence type="ECO:0000259" key="8">
    <source>
        <dbReference type="Pfam" id="PF11760"/>
    </source>
</evidence>
<evidence type="ECO:0000313" key="10">
    <source>
        <dbReference type="EMBL" id="ACU89809.1"/>
    </source>
</evidence>
<dbReference type="NCBIfam" id="TIGR01465">
    <property type="entry name" value="cobM_cbiF"/>
    <property type="match status" value="1"/>
</dbReference>
<keyword evidence="5" id="KW-0949">S-adenosyl-L-methionine</keyword>
<feature type="domain" description="CobE/GbiG C-terminal" evidence="7">
    <location>
        <begin position="474"/>
        <end position="594"/>
    </location>
</feature>
<dbReference type="Pfam" id="PF00590">
    <property type="entry name" value="TP_methylase"/>
    <property type="match status" value="1"/>
</dbReference>
<dbReference type="CDD" id="cd11641">
    <property type="entry name" value="Precorrin-4_C11-MT"/>
    <property type="match status" value="1"/>
</dbReference>
<dbReference type="InterPro" id="IPR052553">
    <property type="entry name" value="CbiG_hydrolase"/>
</dbReference>
<dbReference type="Proteomes" id="UP000002216">
    <property type="component" value="Chromosome"/>
</dbReference>
<dbReference type="HOGENOM" id="CLU_456150_0_0_7"/>
<dbReference type="Pfam" id="PF01890">
    <property type="entry name" value="CbiG_C"/>
    <property type="match status" value="1"/>
</dbReference>
<dbReference type="PROSITE" id="PS00839">
    <property type="entry name" value="SUMT_1"/>
    <property type="match status" value="1"/>
</dbReference>
<dbReference type="KEGG" id="dba:Dbac_1718"/>
<dbReference type="UniPathway" id="UPA00148"/>
<name>C7LVZ1_DESBD</name>
<comment type="pathway">
    <text evidence="1">Cofactor biosynthesis; adenosylcobalamin biosynthesis.</text>
</comment>
<evidence type="ECO:0000256" key="1">
    <source>
        <dbReference type="ARBA" id="ARBA00004953"/>
    </source>
</evidence>
<dbReference type="GO" id="GO:0032259">
    <property type="term" value="P:methylation"/>
    <property type="evidence" value="ECO:0007669"/>
    <property type="project" value="UniProtKB-KW"/>
</dbReference>
<proteinExistence type="inferred from homology"/>
<dbReference type="PANTHER" id="PTHR37477:SF1">
    <property type="entry name" value="COBALT-PRECORRIN-5A HYDROLASE"/>
    <property type="match status" value="1"/>
</dbReference>
<dbReference type="Pfam" id="PF11760">
    <property type="entry name" value="CbiG_N"/>
    <property type="match status" value="1"/>
</dbReference>
<dbReference type="SUPFAM" id="SSF159664">
    <property type="entry name" value="CobE/GbiG C-terminal domain-like"/>
    <property type="match status" value="1"/>
</dbReference>
<evidence type="ECO:0000259" key="9">
    <source>
        <dbReference type="Pfam" id="PF11761"/>
    </source>
</evidence>
<dbReference type="SUPFAM" id="SSF159672">
    <property type="entry name" value="CbiG N-terminal domain-like"/>
    <property type="match status" value="1"/>
</dbReference>
<dbReference type="InterPro" id="IPR035996">
    <property type="entry name" value="4pyrrol_Methylase_sf"/>
</dbReference>
<dbReference type="Gene3D" id="3.40.50.11220">
    <property type="match status" value="1"/>
</dbReference>
<dbReference type="SUPFAM" id="SSF53790">
    <property type="entry name" value="Tetrapyrrole methylase"/>
    <property type="match status" value="1"/>
</dbReference>
<organism evidence="10 11">
    <name type="scientific">Desulfomicrobium baculatum (strain DSM 4028 / VKM B-1378 / X)</name>
    <name type="common">Desulfovibrio baculatus</name>
    <dbReference type="NCBI Taxonomy" id="525897"/>
    <lineage>
        <taxon>Bacteria</taxon>
        <taxon>Pseudomonadati</taxon>
        <taxon>Thermodesulfobacteriota</taxon>
        <taxon>Desulfovibrionia</taxon>
        <taxon>Desulfovibrionales</taxon>
        <taxon>Desulfomicrobiaceae</taxon>
        <taxon>Desulfomicrobium</taxon>
    </lineage>
</organism>
<protein>
    <submittedName>
        <fullName evidence="10">Precorrin-4 C11-methyltransferase</fullName>
        <ecNumber evidence="10">2.1.1.133</ecNumber>
    </submittedName>
</protein>
<dbReference type="AlphaFoldDB" id="C7LVZ1"/>
<dbReference type="EMBL" id="CP001629">
    <property type="protein sequence ID" value="ACU89809.1"/>
    <property type="molecule type" value="Genomic_DNA"/>
</dbReference>
<dbReference type="Gene3D" id="3.30.420.180">
    <property type="entry name" value="CobE/GbiG C-terminal domain"/>
    <property type="match status" value="1"/>
</dbReference>
<dbReference type="Pfam" id="PF11761">
    <property type="entry name" value="CbiG_mid"/>
    <property type="match status" value="1"/>
</dbReference>
<dbReference type="InterPro" id="IPR014777">
    <property type="entry name" value="4pyrrole_Mease_sub1"/>
</dbReference>
<dbReference type="InterPro" id="IPR000878">
    <property type="entry name" value="4pyrrol_Mease"/>
</dbReference>
<dbReference type="InterPro" id="IPR006362">
    <property type="entry name" value="Cbl_synth_CobM/CibF"/>
</dbReference>
<dbReference type="eggNOG" id="COG2073">
    <property type="taxonomic scope" value="Bacteria"/>
</dbReference>
<dbReference type="PANTHER" id="PTHR37477">
    <property type="entry name" value="COBALT-PRECORRIN-5A HYDROLASE"/>
    <property type="match status" value="1"/>
</dbReference>
<keyword evidence="11" id="KW-1185">Reference proteome</keyword>
<reference evidence="10 11" key="1">
    <citation type="journal article" date="2009" name="Stand. Genomic Sci.">
        <title>Complete genome sequence of Desulfomicrobium baculatum type strain (X).</title>
        <authorList>
            <person name="Copeland A."/>
            <person name="Spring S."/>
            <person name="Goker M."/>
            <person name="Schneider S."/>
            <person name="Lapidus A."/>
            <person name="Del Rio T.G."/>
            <person name="Tice H."/>
            <person name="Cheng J.F."/>
            <person name="Chen F."/>
            <person name="Nolan M."/>
            <person name="Bruce D."/>
            <person name="Goodwin L."/>
            <person name="Pitluck S."/>
            <person name="Ivanova N."/>
            <person name="Mavrommatis K."/>
            <person name="Ovchinnikova G."/>
            <person name="Pati A."/>
            <person name="Chen A."/>
            <person name="Palaniappan K."/>
            <person name="Land M."/>
            <person name="Hauser L."/>
            <person name="Chang Y.J."/>
            <person name="Jeffries C.C."/>
            <person name="Meincke L."/>
            <person name="Sims D."/>
            <person name="Brettin T."/>
            <person name="Detter J.C."/>
            <person name="Han C."/>
            <person name="Chain P."/>
            <person name="Bristow J."/>
            <person name="Eisen J.A."/>
            <person name="Markowitz V."/>
            <person name="Hugenholtz P."/>
            <person name="Kyrpides N.C."/>
            <person name="Klenk H.P."/>
            <person name="Lucas S."/>
        </authorList>
    </citation>
    <scope>NUCLEOTIDE SEQUENCE [LARGE SCALE GENOMIC DNA]</scope>
    <source>
        <strain evidence="11">DSM 4028 / VKM B-1378 / X</strain>
    </source>
</reference>
<feature type="domain" description="Cobalamin synthesis G N-terminal" evidence="8">
    <location>
        <begin position="308"/>
        <end position="387"/>
    </location>
</feature>
<dbReference type="InterPro" id="IPR036518">
    <property type="entry name" value="CobE/GbiG_C_sf"/>
</dbReference>
<feature type="domain" description="Tetrapyrrole methylase" evidence="6">
    <location>
        <begin position="7"/>
        <end position="212"/>
    </location>
</feature>
<sequence>MNNSSQVYFIGAGPGDPDLITVRGRDLVARADLVLYAGSLVPAKVVACARPDAAVADSAGMSLDATHTLMLETARKGGLVARVHTGDPSLFGSVREQIALLERDGVSWEIVPGVTAAFAAAARAGVSFTVPETTQSLIITRLHGRTPVPESERLSSLARHGSSVAVYLSADKAGELASELRLAGSPEDTVIVIGHKVGHPEEKIVRTTLAELEQSVQAANITRQAVFLILPGESAPQIQSRLYAASFGHGFREAERPQTWPRMAVYAMTRQGLGLAGRIAAMAPSDLFATSRLAEGEVRGFERIADQVRANFPLYHAHVFVAATGIVVRSIAPLLHSKTTDPAVVVCDQNGEHVVSLLSGHLGGANDLARRIALHIGGHPVITTATDTAGKPAIDTLAQNRDCVIADPSRLAAINSDLAEGGRVTVHDPENRLRLRDDTDSNTSFELVDDPQAQVLVSWKTVTTAGLLLHPRCLCVGIGCRRGASREEIQAALAQVMEQHDLACGSLAALASVELKRDEGGLLDAAKKLGLPLEFFAASVLNETHVPNPSERVREKIGAGSVCEAASMQAALKMSPKARLIVPKTINGNVTVAICLAG</sequence>
<dbReference type="InterPro" id="IPR038029">
    <property type="entry name" value="GbiG_N_sf"/>
</dbReference>
<dbReference type="GO" id="GO:0009236">
    <property type="term" value="P:cobalamin biosynthetic process"/>
    <property type="evidence" value="ECO:0007669"/>
    <property type="project" value="UniProtKB-UniPathway"/>
</dbReference>
<feature type="domain" description="Cobalamin biosynthesis central region" evidence="9">
    <location>
        <begin position="392"/>
        <end position="471"/>
    </location>
</feature>
<dbReference type="InterPro" id="IPR003043">
    <property type="entry name" value="Uropor_MeTrfase_CS"/>
</dbReference>
<dbReference type="InterPro" id="IPR002750">
    <property type="entry name" value="CobE/GbiG_C"/>
</dbReference>
<dbReference type="Gene3D" id="3.40.1010.10">
    <property type="entry name" value="Cobalt-precorrin-4 Transmethylase, Domain 1"/>
    <property type="match status" value="1"/>
</dbReference>
<evidence type="ECO:0000259" key="7">
    <source>
        <dbReference type="Pfam" id="PF01890"/>
    </source>
</evidence>
<dbReference type="eggNOG" id="COG2875">
    <property type="taxonomic scope" value="Bacteria"/>
</dbReference>
<evidence type="ECO:0000313" key="11">
    <source>
        <dbReference type="Proteomes" id="UP000002216"/>
    </source>
</evidence>
<dbReference type="OrthoDB" id="9815856at2"/>
<accession>C7LVZ1</accession>
<keyword evidence="3 10" id="KW-0489">Methyltransferase</keyword>
<dbReference type="RefSeq" id="WP_015773900.1">
    <property type="nucleotide sequence ID" value="NC_013173.1"/>
</dbReference>
<dbReference type="GO" id="GO:0046026">
    <property type="term" value="F:precorrin-4 C11-methyltransferase activity"/>
    <property type="evidence" value="ECO:0007669"/>
    <property type="project" value="UniProtKB-EC"/>
</dbReference>
<keyword evidence="4 10" id="KW-0808">Transferase</keyword>